<feature type="region of interest" description="Disordered" evidence="1">
    <location>
        <begin position="1"/>
        <end position="125"/>
    </location>
</feature>
<reference evidence="2 3" key="1">
    <citation type="submission" date="2015-04" db="EMBL/GenBank/DDBJ databases">
        <title>Lasius niger genome sequencing.</title>
        <authorList>
            <person name="Konorov E.A."/>
            <person name="Nikitin M.A."/>
            <person name="Kirill M.V."/>
            <person name="Chang P."/>
        </authorList>
    </citation>
    <scope>NUCLEOTIDE SEQUENCE [LARGE SCALE GENOMIC DNA]</scope>
    <source>
        <tissue evidence="2">Whole</tissue>
    </source>
</reference>
<evidence type="ECO:0000313" key="2">
    <source>
        <dbReference type="EMBL" id="KMQ90160.1"/>
    </source>
</evidence>
<dbReference type="PaxDb" id="67767-A0A0J7NC59"/>
<dbReference type="Proteomes" id="UP000036403">
    <property type="component" value="Unassembled WGS sequence"/>
</dbReference>
<gene>
    <name evidence="2" type="ORF">RF55_10106</name>
</gene>
<protein>
    <submittedName>
        <fullName evidence="2">Uncharacterized protein</fullName>
    </submittedName>
</protein>
<name>A0A0J7NC59_LASNI</name>
<dbReference type="EMBL" id="LBMM01006958">
    <property type="protein sequence ID" value="KMQ90160.1"/>
    <property type="molecule type" value="Genomic_DNA"/>
</dbReference>
<keyword evidence="3" id="KW-1185">Reference proteome</keyword>
<comment type="caution">
    <text evidence="2">The sequence shown here is derived from an EMBL/GenBank/DDBJ whole genome shotgun (WGS) entry which is preliminary data.</text>
</comment>
<feature type="compositionally biased region" description="Acidic residues" evidence="1">
    <location>
        <begin position="96"/>
        <end position="105"/>
    </location>
</feature>
<sequence length="125" mass="14532">MHRSPSSTYRKKSVERWTQKQEKGISLAMETKPRDTACGFPMTTKLRRQETSFSPEKSTKRSHRANATTTRCGSVRNAERVRRLGYRRRADRNVEEPEAEQQVDEEAPRQAAPDVEAEPEKQREE</sequence>
<evidence type="ECO:0000256" key="1">
    <source>
        <dbReference type="SAM" id="MobiDB-lite"/>
    </source>
</evidence>
<organism evidence="2 3">
    <name type="scientific">Lasius niger</name>
    <name type="common">Black garden ant</name>
    <dbReference type="NCBI Taxonomy" id="67767"/>
    <lineage>
        <taxon>Eukaryota</taxon>
        <taxon>Metazoa</taxon>
        <taxon>Ecdysozoa</taxon>
        <taxon>Arthropoda</taxon>
        <taxon>Hexapoda</taxon>
        <taxon>Insecta</taxon>
        <taxon>Pterygota</taxon>
        <taxon>Neoptera</taxon>
        <taxon>Endopterygota</taxon>
        <taxon>Hymenoptera</taxon>
        <taxon>Apocrita</taxon>
        <taxon>Aculeata</taxon>
        <taxon>Formicoidea</taxon>
        <taxon>Formicidae</taxon>
        <taxon>Formicinae</taxon>
        <taxon>Lasius</taxon>
        <taxon>Lasius</taxon>
    </lineage>
</organism>
<feature type="compositionally biased region" description="Basic residues" evidence="1">
    <location>
        <begin position="1"/>
        <end position="11"/>
    </location>
</feature>
<feature type="compositionally biased region" description="Basic and acidic residues" evidence="1">
    <location>
        <begin position="12"/>
        <end position="23"/>
    </location>
</feature>
<dbReference type="AlphaFoldDB" id="A0A0J7NC59"/>
<evidence type="ECO:0000313" key="3">
    <source>
        <dbReference type="Proteomes" id="UP000036403"/>
    </source>
</evidence>
<accession>A0A0J7NC59</accession>
<proteinExistence type="predicted"/>